<keyword evidence="1" id="KW-0813">Transport</keyword>
<keyword evidence="2" id="KW-0406">Ion transport</keyword>
<evidence type="ECO:0000256" key="1">
    <source>
        <dbReference type="ARBA" id="ARBA00022448"/>
    </source>
</evidence>
<dbReference type="PANTHER" id="PTHR38682">
    <property type="entry name" value="V-TYPE ATP SYNTHASE SUBUNIT C"/>
    <property type="match status" value="1"/>
</dbReference>
<dbReference type="InterPro" id="IPR036079">
    <property type="entry name" value="ATPase_csu/dsu_sf"/>
</dbReference>
<evidence type="ECO:0000313" key="3">
    <source>
        <dbReference type="EMBL" id="SUB57587.1"/>
    </source>
</evidence>
<evidence type="ECO:0000313" key="4">
    <source>
        <dbReference type="Proteomes" id="UP000255517"/>
    </source>
</evidence>
<dbReference type="Proteomes" id="UP000255517">
    <property type="component" value="Unassembled WGS sequence"/>
</dbReference>
<accession>A0A379C7L8</accession>
<name>A0A379C7L8_9FIRM</name>
<reference evidence="3 4" key="1">
    <citation type="submission" date="2018-06" db="EMBL/GenBank/DDBJ databases">
        <authorList>
            <consortium name="Pathogen Informatics"/>
            <person name="Doyle S."/>
        </authorList>
    </citation>
    <scope>NUCLEOTIDE SEQUENCE [LARGE SCALE GENOMIC DNA]</scope>
    <source>
        <strain evidence="3 4">NCTC13149</strain>
    </source>
</reference>
<dbReference type="PANTHER" id="PTHR38682:SF1">
    <property type="entry name" value="V-TYPE ATP SYNTHASE SUBUNIT C"/>
    <property type="match status" value="1"/>
</dbReference>
<organism evidence="3 4">
    <name type="scientific">Peptoniphilus lacrimalis</name>
    <dbReference type="NCBI Taxonomy" id="33031"/>
    <lineage>
        <taxon>Bacteria</taxon>
        <taxon>Bacillati</taxon>
        <taxon>Bacillota</taxon>
        <taxon>Tissierellia</taxon>
        <taxon>Tissierellales</taxon>
        <taxon>Peptoniphilaceae</taxon>
        <taxon>Peptoniphilus</taxon>
    </lineage>
</organism>
<proteinExistence type="predicted"/>
<protein>
    <submittedName>
        <fullName evidence="3">V-type ATP synthase subunit C</fullName>
    </submittedName>
</protein>
<dbReference type="GO" id="GO:0046961">
    <property type="term" value="F:proton-transporting ATPase activity, rotational mechanism"/>
    <property type="evidence" value="ECO:0007669"/>
    <property type="project" value="InterPro"/>
</dbReference>
<dbReference type="SUPFAM" id="SSF103486">
    <property type="entry name" value="V-type ATP synthase subunit C"/>
    <property type="match status" value="1"/>
</dbReference>
<sequence>MSNFVAINAKIDAMYSKLLSPEDFEPLISTNSFKDTVEFLKSKELFKDLNFGMNTNEAESALDTFLYEQLKRLISYLSGPYRDFLNEYIRVKEYNDLKKALRFLVRDRNKETYEFSLNGKTFDIADMDLKTFVEKCKNSIYYRTLRTYIDEPSDQILFYMEMNLDKLYYTRIIECVKAFSKENKEEFTEIFGRKIDIANIIWIYRGSVNYKLLDEELINFIIFGGKYLNFQTLRELSHLDNIKGFKSILSKTPYDFLFNENGETIANVSVSANRLCYDFACKEFRKTHSNFGHLLSFIVVFEAQLRDIKIFMEAQRLDIGKGKVSDYLVNVRK</sequence>
<dbReference type="Gene3D" id="1.10.132.50">
    <property type="entry name" value="ATP synthase (C/AC39) subunit, domain 3"/>
    <property type="match status" value="2"/>
</dbReference>
<dbReference type="InterPro" id="IPR002843">
    <property type="entry name" value="ATPase_V0-cplx_csu/dsu"/>
</dbReference>
<dbReference type="EMBL" id="UGSZ01000001">
    <property type="protein sequence ID" value="SUB57587.1"/>
    <property type="molecule type" value="Genomic_DNA"/>
</dbReference>
<evidence type="ECO:0000256" key="2">
    <source>
        <dbReference type="ARBA" id="ARBA00023065"/>
    </source>
</evidence>
<dbReference type="AlphaFoldDB" id="A0A379C7L8"/>
<dbReference type="InterPro" id="IPR044911">
    <property type="entry name" value="V-type_ATPase_csu/dsu_dom_3"/>
</dbReference>
<dbReference type="OrthoDB" id="9816136at2"/>
<dbReference type="Pfam" id="PF01992">
    <property type="entry name" value="vATP-synt_AC39"/>
    <property type="match status" value="1"/>
</dbReference>
<dbReference type="InterPro" id="IPR050873">
    <property type="entry name" value="V-ATPase_V0D/AC39_subunit"/>
</dbReference>
<dbReference type="RefSeq" id="WP_009345496.1">
    <property type="nucleotide sequence ID" value="NZ_CP165621.1"/>
</dbReference>
<gene>
    <name evidence="3" type="ORF">NCTC13149_01432</name>
</gene>
<dbReference type="STRING" id="1122949.GCA_000378725_01576"/>